<evidence type="ECO:0000313" key="7">
    <source>
        <dbReference type="Proteomes" id="UP000674318"/>
    </source>
</evidence>
<dbReference type="GO" id="GO:0010629">
    <property type="term" value="P:negative regulation of gene expression"/>
    <property type="evidence" value="ECO:0007669"/>
    <property type="project" value="UniProtKB-ARBA"/>
</dbReference>
<dbReference type="GO" id="GO:0005634">
    <property type="term" value="C:nucleus"/>
    <property type="evidence" value="ECO:0007669"/>
    <property type="project" value="TreeGrafter"/>
</dbReference>
<dbReference type="PANTHER" id="PTHR48024:SF56">
    <property type="entry name" value="HETEROGENEOUS NUCLEAR RIBONUCLEOPROTEIN A0"/>
    <property type="match status" value="1"/>
</dbReference>
<evidence type="ECO:0000256" key="2">
    <source>
        <dbReference type="ARBA" id="ARBA00022884"/>
    </source>
</evidence>
<comment type="caution">
    <text evidence="6">The sequence shown here is derived from an EMBL/GenBank/DDBJ whole genome shotgun (WGS) entry which is preliminary data.</text>
</comment>
<dbReference type="Pfam" id="PF00076">
    <property type="entry name" value="RRM_1"/>
    <property type="match status" value="1"/>
</dbReference>
<dbReference type="RefSeq" id="XP_067756552.1">
    <property type="nucleotide sequence ID" value="XM_067900531.1"/>
</dbReference>
<dbReference type="SMART" id="SM00360">
    <property type="entry name" value="RRM"/>
    <property type="match status" value="1"/>
</dbReference>
<dbReference type="FunFam" id="3.30.70.330:FF:000383">
    <property type="entry name" value="Sex lethal, isoform D"/>
    <property type="match status" value="1"/>
</dbReference>
<accession>A0A836IT18</accession>
<dbReference type="Proteomes" id="UP000674318">
    <property type="component" value="Unassembled WGS sequence"/>
</dbReference>
<dbReference type="GO" id="GO:0005737">
    <property type="term" value="C:cytoplasm"/>
    <property type="evidence" value="ECO:0007669"/>
    <property type="project" value="UniProtKB-ARBA"/>
</dbReference>
<evidence type="ECO:0000256" key="3">
    <source>
        <dbReference type="PROSITE-ProRule" id="PRU00176"/>
    </source>
</evidence>
<feature type="domain" description="RRM" evidence="5">
    <location>
        <begin position="46"/>
        <end position="124"/>
    </location>
</feature>
<reference evidence="6 7" key="1">
    <citation type="submission" date="2021-02" db="EMBL/GenBank/DDBJ databases">
        <title>Porcisia hertigi Genome sequencing and assembly.</title>
        <authorList>
            <person name="Almutairi H."/>
            <person name="Gatherer D."/>
        </authorList>
    </citation>
    <scope>NUCLEOTIDE SEQUENCE [LARGE SCALE GENOMIC DNA]</scope>
    <source>
        <strain evidence="6 7">C119</strain>
    </source>
</reference>
<dbReference type="InterPro" id="IPR035979">
    <property type="entry name" value="RBD_domain_sf"/>
</dbReference>
<dbReference type="InterPro" id="IPR012677">
    <property type="entry name" value="Nucleotide-bd_a/b_plait_sf"/>
</dbReference>
<evidence type="ECO:0000259" key="5">
    <source>
        <dbReference type="PROSITE" id="PS50102"/>
    </source>
</evidence>
<keyword evidence="1" id="KW-0677">Repeat</keyword>
<dbReference type="Gene3D" id="3.30.70.330">
    <property type="match status" value="1"/>
</dbReference>
<keyword evidence="7" id="KW-1185">Reference proteome</keyword>
<dbReference type="InterPro" id="IPR050886">
    <property type="entry name" value="RNA-binding_reg"/>
</dbReference>
<proteinExistence type="predicted"/>
<dbReference type="KEGG" id="phet:94290608"/>
<sequence length="244" mass="26231">MDMSVTQNGSTSSTPALQSNPAPTNAPSTGDSGTPGCYTVDPDALRNLIVNYLPPLMNEAQVYELFGQFGKIESVKIIYDKITAESRGYGFVKFYFFFSATYAISCLNRFEIGGKKLKVAYANALAAKEAYDALRLSTVALNPQQQQAMKSMYYNQMVLSKEQEVSAAAMPGMSSSNPMIGGAGYDPYMHNMDCGGYPIGQRSVYAGYAHGMPPGMVPVNTVYRAGSSTEASRVLTPAMTPAGF</sequence>
<feature type="compositionally biased region" description="Polar residues" evidence="4">
    <location>
        <begin position="1"/>
        <end position="32"/>
    </location>
</feature>
<gene>
    <name evidence="6" type="ORF">JKF63_04548</name>
</gene>
<dbReference type="EMBL" id="JAFJZO010000025">
    <property type="protein sequence ID" value="KAG5502780.1"/>
    <property type="molecule type" value="Genomic_DNA"/>
</dbReference>
<dbReference type="GO" id="GO:0009967">
    <property type="term" value="P:positive regulation of signal transduction"/>
    <property type="evidence" value="ECO:0007669"/>
    <property type="project" value="UniProtKB-ARBA"/>
</dbReference>
<protein>
    <recommendedName>
        <fullName evidence="5">RRM domain-containing protein</fullName>
    </recommendedName>
</protein>
<dbReference type="InterPro" id="IPR000504">
    <property type="entry name" value="RRM_dom"/>
</dbReference>
<dbReference type="GeneID" id="94290608"/>
<dbReference type="PANTHER" id="PTHR48024">
    <property type="entry name" value="GEO13361P1-RELATED"/>
    <property type="match status" value="1"/>
</dbReference>
<evidence type="ECO:0000256" key="4">
    <source>
        <dbReference type="SAM" id="MobiDB-lite"/>
    </source>
</evidence>
<name>A0A836IT18_9TRYP</name>
<evidence type="ECO:0000256" key="1">
    <source>
        <dbReference type="ARBA" id="ARBA00022737"/>
    </source>
</evidence>
<dbReference type="SUPFAM" id="SSF54928">
    <property type="entry name" value="RNA-binding domain, RBD"/>
    <property type="match status" value="1"/>
</dbReference>
<feature type="region of interest" description="Disordered" evidence="4">
    <location>
        <begin position="1"/>
        <end position="34"/>
    </location>
</feature>
<dbReference type="PROSITE" id="PS50102">
    <property type="entry name" value="RRM"/>
    <property type="match status" value="1"/>
</dbReference>
<organism evidence="6 7">
    <name type="scientific">Porcisia hertigi</name>
    <dbReference type="NCBI Taxonomy" id="2761500"/>
    <lineage>
        <taxon>Eukaryota</taxon>
        <taxon>Discoba</taxon>
        <taxon>Euglenozoa</taxon>
        <taxon>Kinetoplastea</taxon>
        <taxon>Metakinetoplastina</taxon>
        <taxon>Trypanosomatida</taxon>
        <taxon>Trypanosomatidae</taxon>
        <taxon>Leishmaniinae</taxon>
        <taxon>Porcisia</taxon>
    </lineage>
</organism>
<dbReference type="OrthoDB" id="439808at2759"/>
<keyword evidence="2 3" id="KW-0694">RNA-binding</keyword>
<dbReference type="AlphaFoldDB" id="A0A836IT18"/>
<dbReference type="GO" id="GO:0003729">
    <property type="term" value="F:mRNA binding"/>
    <property type="evidence" value="ECO:0007669"/>
    <property type="project" value="UniProtKB-ARBA"/>
</dbReference>
<evidence type="ECO:0000313" key="6">
    <source>
        <dbReference type="EMBL" id="KAG5502780.1"/>
    </source>
</evidence>